<proteinExistence type="predicted"/>
<protein>
    <submittedName>
        <fullName evidence="2">Uncharacterized protein</fullName>
    </submittedName>
</protein>
<organism evidence="2 3">
    <name type="scientific">Leucothrix arctica</name>
    <dbReference type="NCBI Taxonomy" id="1481894"/>
    <lineage>
        <taxon>Bacteria</taxon>
        <taxon>Pseudomonadati</taxon>
        <taxon>Pseudomonadota</taxon>
        <taxon>Gammaproteobacteria</taxon>
        <taxon>Thiotrichales</taxon>
        <taxon>Thiotrichaceae</taxon>
        <taxon>Leucothrix</taxon>
    </lineage>
</organism>
<dbReference type="OrthoDB" id="5625225at2"/>
<dbReference type="InterPro" id="IPR043723">
    <property type="entry name" value="DUF5665"/>
</dbReference>
<dbReference type="Pfam" id="PF18910">
    <property type="entry name" value="DUF5665"/>
    <property type="match status" value="1"/>
</dbReference>
<dbReference type="RefSeq" id="WP_109823684.1">
    <property type="nucleotide sequence ID" value="NZ_QGKL01000032.1"/>
</dbReference>
<gene>
    <name evidence="2" type="ORF">DKT75_12040</name>
</gene>
<keyword evidence="1" id="KW-1133">Transmembrane helix</keyword>
<evidence type="ECO:0000256" key="1">
    <source>
        <dbReference type="SAM" id="Phobius"/>
    </source>
</evidence>
<dbReference type="Proteomes" id="UP000245506">
    <property type="component" value="Unassembled WGS sequence"/>
</dbReference>
<reference evidence="2 3" key="1">
    <citation type="submission" date="2018-05" db="EMBL/GenBank/DDBJ databases">
        <title>Leucothrix arctica sp. nov., isolated from Arctic seawater.</title>
        <authorList>
            <person name="Choi A."/>
            <person name="Baek K."/>
        </authorList>
    </citation>
    <scope>NUCLEOTIDE SEQUENCE [LARGE SCALE GENOMIC DNA]</scope>
    <source>
        <strain evidence="2 3">IMCC9719</strain>
    </source>
</reference>
<keyword evidence="3" id="KW-1185">Reference proteome</keyword>
<feature type="transmembrane region" description="Helical" evidence="1">
    <location>
        <begin position="46"/>
        <end position="66"/>
    </location>
</feature>
<dbReference type="EMBL" id="QGKL01000032">
    <property type="protein sequence ID" value="PWQ95756.1"/>
    <property type="molecule type" value="Genomic_DNA"/>
</dbReference>
<evidence type="ECO:0000313" key="3">
    <source>
        <dbReference type="Proteomes" id="UP000245506"/>
    </source>
</evidence>
<evidence type="ECO:0000313" key="2">
    <source>
        <dbReference type="EMBL" id="PWQ95756.1"/>
    </source>
</evidence>
<dbReference type="AlphaFoldDB" id="A0A317CB43"/>
<comment type="caution">
    <text evidence="2">The sequence shown here is derived from an EMBL/GenBank/DDBJ whole genome shotgun (WGS) entry which is preliminary data.</text>
</comment>
<name>A0A317CB43_9GAMM</name>
<accession>A0A317CB43</accession>
<sequence length="120" mass="13694">MAKQEDFEKESDQQRAADGLANFMIYLSSPWRVVWMNFVAGMFRGLGALVGASLVIALIIWVLSLFKEVPFLGDYANDMEAVVQSYMYEMDYNDELGRVAETLERIEESLKQQETPPISE</sequence>
<keyword evidence="1" id="KW-0812">Transmembrane</keyword>
<keyword evidence="1" id="KW-0472">Membrane</keyword>